<evidence type="ECO:0000256" key="5">
    <source>
        <dbReference type="ARBA" id="ARBA00022679"/>
    </source>
</evidence>
<dbReference type="SMART" id="SM00388">
    <property type="entry name" value="HisKA"/>
    <property type="match status" value="1"/>
</dbReference>
<name>A0A2W7HYB2_9PROT</name>
<sequence length="484" mass="52384">MASRPQSLQRRLGLGLALGMVLLWLAGSVAAGLILRSEIDEVFDSALQEVAQRILPLAYSEILNSDPPAEGDSPIQRLPSVLPHQEQITYIVRDGDGRVLLQSHDADPAAFPVLTTPGFQDMGGLRLYTEAAVRGTFFVTTAEPISHRRKAVIDAVAMLLWPLAVLLPLSQIGVWALVRFALRPVQAFEREIEARGHGDLSPVNATALPRELAPVAGSVNRLIARLQRALEAERGFTASSAHELRTPVAAALAQTQRLIAEVPEGAARERARTVEAALRQLARLSEKLLQLAKAEGAGLLAETPQDLAQVLGFVLDEFRDDPGAARLAITLPMTGVLLSRMDADAFAILARNLIENALKHGAADQPVSVALSDDGLLRVSNGGAVVTTETMARLKRPFERGAAPRPARVSVWRLPRRSWPGPAPAWNCSRPCRADLRGSRRASGYLEFLRHAEPRMNGLPVRVQAGVRLNVHLSRIAVPAGEIR</sequence>
<protein>
    <recommendedName>
        <fullName evidence="3">histidine kinase</fullName>
        <ecNumber evidence="3">2.7.13.3</ecNumber>
    </recommendedName>
</protein>
<dbReference type="Gene3D" id="1.10.287.130">
    <property type="match status" value="1"/>
</dbReference>
<keyword evidence="8" id="KW-0067">ATP-binding</keyword>
<feature type="domain" description="Histidine kinase" evidence="10">
    <location>
        <begin position="239"/>
        <end position="401"/>
    </location>
</feature>
<gene>
    <name evidence="12" type="ORF">C8P66_12843</name>
</gene>
<evidence type="ECO:0000256" key="9">
    <source>
        <dbReference type="ARBA" id="ARBA00023012"/>
    </source>
</evidence>
<evidence type="ECO:0000256" key="7">
    <source>
        <dbReference type="ARBA" id="ARBA00022777"/>
    </source>
</evidence>
<evidence type="ECO:0000313" key="13">
    <source>
        <dbReference type="Proteomes" id="UP000249688"/>
    </source>
</evidence>
<keyword evidence="7 12" id="KW-0418">Kinase</keyword>
<dbReference type="EMBL" id="QKYU01000028">
    <property type="protein sequence ID" value="PZW39464.1"/>
    <property type="molecule type" value="Genomic_DNA"/>
</dbReference>
<proteinExistence type="predicted"/>
<evidence type="ECO:0000256" key="1">
    <source>
        <dbReference type="ARBA" id="ARBA00000085"/>
    </source>
</evidence>
<reference evidence="12 13" key="1">
    <citation type="submission" date="2018-06" db="EMBL/GenBank/DDBJ databases">
        <title>Genomic Encyclopedia of Archaeal and Bacterial Type Strains, Phase II (KMG-II): from individual species to whole genera.</title>
        <authorList>
            <person name="Goeker M."/>
        </authorList>
    </citation>
    <scope>NUCLEOTIDE SEQUENCE [LARGE SCALE GENOMIC DNA]</scope>
    <source>
        <strain evidence="12 13">DSM 24525</strain>
    </source>
</reference>
<evidence type="ECO:0000256" key="3">
    <source>
        <dbReference type="ARBA" id="ARBA00012438"/>
    </source>
</evidence>
<evidence type="ECO:0000256" key="4">
    <source>
        <dbReference type="ARBA" id="ARBA00022553"/>
    </source>
</evidence>
<keyword evidence="5" id="KW-0808">Transferase</keyword>
<dbReference type="PROSITE" id="PS50885">
    <property type="entry name" value="HAMP"/>
    <property type="match status" value="1"/>
</dbReference>
<keyword evidence="13" id="KW-1185">Reference proteome</keyword>
<evidence type="ECO:0000259" key="10">
    <source>
        <dbReference type="PROSITE" id="PS50109"/>
    </source>
</evidence>
<evidence type="ECO:0000256" key="8">
    <source>
        <dbReference type="ARBA" id="ARBA00022840"/>
    </source>
</evidence>
<dbReference type="PANTHER" id="PTHR45436:SF14">
    <property type="entry name" value="SENSOR PROTEIN QSEC"/>
    <property type="match status" value="1"/>
</dbReference>
<dbReference type="GO" id="GO:0000155">
    <property type="term" value="F:phosphorelay sensor kinase activity"/>
    <property type="evidence" value="ECO:0007669"/>
    <property type="project" value="InterPro"/>
</dbReference>
<keyword evidence="6" id="KW-0547">Nucleotide-binding</keyword>
<dbReference type="Gene3D" id="3.30.565.10">
    <property type="entry name" value="Histidine kinase-like ATPase, C-terminal domain"/>
    <property type="match status" value="1"/>
</dbReference>
<dbReference type="PANTHER" id="PTHR45436">
    <property type="entry name" value="SENSOR HISTIDINE KINASE YKOH"/>
    <property type="match status" value="1"/>
</dbReference>
<organism evidence="12 13">
    <name type="scientific">Humitalea rosea</name>
    <dbReference type="NCBI Taxonomy" id="990373"/>
    <lineage>
        <taxon>Bacteria</taxon>
        <taxon>Pseudomonadati</taxon>
        <taxon>Pseudomonadota</taxon>
        <taxon>Alphaproteobacteria</taxon>
        <taxon>Acetobacterales</taxon>
        <taxon>Roseomonadaceae</taxon>
        <taxon>Humitalea</taxon>
    </lineage>
</organism>
<dbReference type="SUPFAM" id="SSF55874">
    <property type="entry name" value="ATPase domain of HSP90 chaperone/DNA topoisomerase II/histidine kinase"/>
    <property type="match status" value="1"/>
</dbReference>
<dbReference type="GO" id="GO:0005524">
    <property type="term" value="F:ATP binding"/>
    <property type="evidence" value="ECO:0007669"/>
    <property type="project" value="UniProtKB-KW"/>
</dbReference>
<dbReference type="EC" id="2.7.13.3" evidence="3"/>
<dbReference type="InterPro" id="IPR005467">
    <property type="entry name" value="His_kinase_dom"/>
</dbReference>
<comment type="subcellular location">
    <subcellularLocation>
        <location evidence="2">Membrane</location>
        <topology evidence="2">Multi-pass membrane protein</topology>
    </subcellularLocation>
</comment>
<comment type="catalytic activity">
    <reaction evidence="1">
        <text>ATP + protein L-histidine = ADP + protein N-phospho-L-histidine.</text>
        <dbReference type="EC" id="2.7.13.3"/>
    </reaction>
</comment>
<evidence type="ECO:0000259" key="11">
    <source>
        <dbReference type="PROSITE" id="PS50885"/>
    </source>
</evidence>
<dbReference type="Proteomes" id="UP000249688">
    <property type="component" value="Unassembled WGS sequence"/>
</dbReference>
<dbReference type="PROSITE" id="PS50109">
    <property type="entry name" value="HIS_KIN"/>
    <property type="match status" value="1"/>
</dbReference>
<dbReference type="Pfam" id="PF00512">
    <property type="entry name" value="HisKA"/>
    <property type="match status" value="1"/>
</dbReference>
<keyword evidence="9" id="KW-0902">Two-component regulatory system</keyword>
<dbReference type="AlphaFoldDB" id="A0A2W7HYB2"/>
<dbReference type="SUPFAM" id="SSF47384">
    <property type="entry name" value="Homodimeric domain of signal transducing histidine kinase"/>
    <property type="match status" value="1"/>
</dbReference>
<dbReference type="Gene3D" id="1.20.5.1040">
    <property type="entry name" value="Sensor protein qsec"/>
    <property type="match status" value="1"/>
</dbReference>
<dbReference type="InterPro" id="IPR036890">
    <property type="entry name" value="HATPase_C_sf"/>
</dbReference>
<keyword evidence="4" id="KW-0597">Phosphoprotein</keyword>
<dbReference type="InterPro" id="IPR036097">
    <property type="entry name" value="HisK_dim/P_sf"/>
</dbReference>
<comment type="caution">
    <text evidence="12">The sequence shown here is derived from an EMBL/GenBank/DDBJ whole genome shotgun (WGS) entry which is preliminary data.</text>
</comment>
<dbReference type="GO" id="GO:0005886">
    <property type="term" value="C:plasma membrane"/>
    <property type="evidence" value="ECO:0007669"/>
    <property type="project" value="TreeGrafter"/>
</dbReference>
<evidence type="ECO:0000256" key="2">
    <source>
        <dbReference type="ARBA" id="ARBA00004141"/>
    </source>
</evidence>
<dbReference type="InterPro" id="IPR003661">
    <property type="entry name" value="HisK_dim/P_dom"/>
</dbReference>
<dbReference type="InterPro" id="IPR050428">
    <property type="entry name" value="TCS_sensor_his_kinase"/>
</dbReference>
<dbReference type="CDD" id="cd00082">
    <property type="entry name" value="HisKA"/>
    <property type="match status" value="1"/>
</dbReference>
<evidence type="ECO:0000256" key="6">
    <source>
        <dbReference type="ARBA" id="ARBA00022741"/>
    </source>
</evidence>
<accession>A0A2W7HYB2</accession>
<feature type="domain" description="HAMP" evidence="11">
    <location>
        <begin position="179"/>
        <end position="231"/>
    </location>
</feature>
<dbReference type="InterPro" id="IPR003660">
    <property type="entry name" value="HAMP_dom"/>
</dbReference>
<evidence type="ECO:0000313" key="12">
    <source>
        <dbReference type="EMBL" id="PZW39464.1"/>
    </source>
</evidence>